<comment type="caution">
    <text evidence="2">The sequence shown here is derived from an EMBL/GenBank/DDBJ whole genome shotgun (WGS) entry which is preliminary data.</text>
</comment>
<feature type="region of interest" description="Disordered" evidence="1">
    <location>
        <begin position="1"/>
        <end position="21"/>
    </location>
</feature>
<dbReference type="AlphaFoldDB" id="A0A2G1W6X1"/>
<accession>A0A2G1W6X1</accession>
<evidence type="ECO:0000313" key="3">
    <source>
        <dbReference type="Proteomes" id="UP000225740"/>
    </source>
</evidence>
<reference evidence="2 3" key="1">
    <citation type="submission" date="2017-06" db="EMBL/GenBank/DDBJ databases">
        <title>Description of Rhodopirellula bahusiensis sp. nov.</title>
        <authorList>
            <person name="Kizina J."/>
            <person name="Harder J."/>
        </authorList>
    </citation>
    <scope>NUCLEOTIDE SEQUENCE [LARGE SCALE GENOMIC DNA]</scope>
    <source>
        <strain evidence="2 3">SWK21</strain>
    </source>
</reference>
<proteinExistence type="predicted"/>
<dbReference type="EMBL" id="NIZW01000011">
    <property type="protein sequence ID" value="PHQ34399.1"/>
    <property type="molecule type" value="Genomic_DNA"/>
</dbReference>
<evidence type="ECO:0000313" key="2">
    <source>
        <dbReference type="EMBL" id="PHQ34399.1"/>
    </source>
</evidence>
<organism evidence="2 3">
    <name type="scientific">Rhodopirellula bahusiensis</name>
    <dbReference type="NCBI Taxonomy" id="2014065"/>
    <lineage>
        <taxon>Bacteria</taxon>
        <taxon>Pseudomonadati</taxon>
        <taxon>Planctomycetota</taxon>
        <taxon>Planctomycetia</taxon>
        <taxon>Pirellulales</taxon>
        <taxon>Pirellulaceae</taxon>
        <taxon>Rhodopirellula</taxon>
    </lineage>
</organism>
<keyword evidence="3" id="KW-1185">Reference proteome</keyword>
<sequence>MHEPDETRGEREHSQTKDRLQRLGSLPGITIEVAGTTRCKIIGPPWWTKLELTRDLRIFRQPRNTFAQFAKARSTTQTATFDSGIGVHDVLIDIRDFFR</sequence>
<gene>
    <name evidence="2" type="ORF">CEE69_15410</name>
</gene>
<dbReference type="Proteomes" id="UP000225740">
    <property type="component" value="Unassembled WGS sequence"/>
</dbReference>
<name>A0A2G1W6X1_9BACT</name>
<evidence type="ECO:0000256" key="1">
    <source>
        <dbReference type="SAM" id="MobiDB-lite"/>
    </source>
</evidence>
<protein>
    <submittedName>
        <fullName evidence="2">Uncharacterized protein</fullName>
    </submittedName>
</protein>